<evidence type="ECO:0000313" key="3">
    <source>
        <dbReference type="Proteomes" id="UP000241462"/>
    </source>
</evidence>
<name>A0A2T2ZRZ7_9PEZI</name>
<reference evidence="2 3" key="1">
    <citation type="journal article" date="2018" name="Mycol. Prog.">
        <title>Coniella lustricola, a new species from submerged detritus.</title>
        <authorList>
            <person name="Raudabaugh D.B."/>
            <person name="Iturriaga T."/>
            <person name="Carver A."/>
            <person name="Mondo S."/>
            <person name="Pangilinan J."/>
            <person name="Lipzen A."/>
            <person name="He G."/>
            <person name="Amirebrahimi M."/>
            <person name="Grigoriev I.V."/>
            <person name="Miller A.N."/>
        </authorList>
    </citation>
    <scope>NUCLEOTIDE SEQUENCE [LARGE SCALE GENOMIC DNA]</scope>
    <source>
        <strain evidence="2 3">B22-T-1</strain>
    </source>
</reference>
<evidence type="ECO:0000313" key="2">
    <source>
        <dbReference type="EMBL" id="PSR74455.1"/>
    </source>
</evidence>
<dbReference type="Proteomes" id="UP000241462">
    <property type="component" value="Unassembled WGS sequence"/>
</dbReference>
<gene>
    <name evidence="2" type="ORF">BD289DRAFT_217930</name>
</gene>
<feature type="region of interest" description="Disordered" evidence="1">
    <location>
        <begin position="255"/>
        <end position="320"/>
    </location>
</feature>
<protein>
    <submittedName>
        <fullName evidence="2">Uncharacterized protein</fullName>
    </submittedName>
</protein>
<feature type="compositionally biased region" description="Gly residues" evidence="1">
    <location>
        <begin position="255"/>
        <end position="264"/>
    </location>
</feature>
<dbReference type="OrthoDB" id="10628272at2759"/>
<feature type="compositionally biased region" description="Basic residues" evidence="1">
    <location>
        <begin position="290"/>
        <end position="310"/>
    </location>
</feature>
<dbReference type="EMBL" id="KZ678868">
    <property type="protein sequence ID" value="PSR74455.1"/>
    <property type="molecule type" value="Genomic_DNA"/>
</dbReference>
<sequence>MILQVLADAGNVLDDGDVQLLQLVLGAQPRQQQQARGVDGAGAQDGLGAGVDGAARAVAQGQVDAGDGVVVDVDARDPGVGQDGQVGAVLLAAQDGVDVGDRGRGAVVVVGVVRDVEEADALGQGARLCDFLVVVGDDGDVHGVAAGEHPVLAQLVAVARVHGLDRVAQLVHEAHEVGERPAGGAERLPDLEVVLKGAERDEGVVRRAAAQDLGARVADVRVACGGRAEREYCDWDFFLVFVFVSGGNISTCGGGEGGGGGGDSRGQARNTPTPITTAITTTSTMTSGKGNKKKRKRKRERGRRDRKKKPSLPMGCSVVG</sequence>
<organism evidence="2 3">
    <name type="scientific">Coniella lustricola</name>
    <dbReference type="NCBI Taxonomy" id="2025994"/>
    <lineage>
        <taxon>Eukaryota</taxon>
        <taxon>Fungi</taxon>
        <taxon>Dikarya</taxon>
        <taxon>Ascomycota</taxon>
        <taxon>Pezizomycotina</taxon>
        <taxon>Sordariomycetes</taxon>
        <taxon>Sordariomycetidae</taxon>
        <taxon>Diaporthales</taxon>
        <taxon>Schizoparmaceae</taxon>
        <taxon>Coniella</taxon>
    </lineage>
</organism>
<proteinExistence type="predicted"/>
<dbReference type="AlphaFoldDB" id="A0A2T2ZRZ7"/>
<accession>A0A2T2ZRZ7</accession>
<dbReference type="InParanoid" id="A0A2T2ZRZ7"/>
<evidence type="ECO:0000256" key="1">
    <source>
        <dbReference type="SAM" id="MobiDB-lite"/>
    </source>
</evidence>
<keyword evidence="3" id="KW-1185">Reference proteome</keyword>
<feature type="compositionally biased region" description="Low complexity" evidence="1">
    <location>
        <begin position="271"/>
        <end position="289"/>
    </location>
</feature>